<organism evidence="1 2">
    <name type="scientific">Diploptera punctata</name>
    <name type="common">Pacific beetle cockroach</name>
    <dbReference type="NCBI Taxonomy" id="6984"/>
    <lineage>
        <taxon>Eukaryota</taxon>
        <taxon>Metazoa</taxon>
        <taxon>Ecdysozoa</taxon>
        <taxon>Arthropoda</taxon>
        <taxon>Hexapoda</taxon>
        <taxon>Insecta</taxon>
        <taxon>Pterygota</taxon>
        <taxon>Neoptera</taxon>
        <taxon>Polyneoptera</taxon>
        <taxon>Dictyoptera</taxon>
        <taxon>Blattodea</taxon>
        <taxon>Blaberoidea</taxon>
        <taxon>Blaberidae</taxon>
        <taxon>Diplopterinae</taxon>
        <taxon>Diploptera</taxon>
    </lineage>
</organism>
<reference evidence="1" key="2">
    <citation type="submission" date="2023-05" db="EMBL/GenBank/DDBJ databases">
        <authorList>
            <person name="Fouks B."/>
        </authorList>
    </citation>
    <scope>NUCLEOTIDE SEQUENCE</scope>
    <source>
        <strain evidence="1">Stay&amp;Tobe</strain>
        <tissue evidence="1">Testes</tissue>
    </source>
</reference>
<name>A0AAD7ZIC8_DIPPU</name>
<dbReference type="AlphaFoldDB" id="A0AAD7ZIC8"/>
<reference evidence="1" key="1">
    <citation type="journal article" date="2023" name="IScience">
        <title>Live-bearing cockroach genome reveals convergent evolutionary mechanisms linked to viviparity in insects and beyond.</title>
        <authorList>
            <person name="Fouks B."/>
            <person name="Harrison M.C."/>
            <person name="Mikhailova A.A."/>
            <person name="Marchal E."/>
            <person name="English S."/>
            <person name="Carruthers M."/>
            <person name="Jennings E.C."/>
            <person name="Chiamaka E.L."/>
            <person name="Frigard R.A."/>
            <person name="Pippel M."/>
            <person name="Attardo G.M."/>
            <person name="Benoit J.B."/>
            <person name="Bornberg-Bauer E."/>
            <person name="Tobe S.S."/>
        </authorList>
    </citation>
    <scope>NUCLEOTIDE SEQUENCE</scope>
    <source>
        <strain evidence="1">Stay&amp;Tobe</strain>
    </source>
</reference>
<accession>A0AAD7ZIC8</accession>
<gene>
    <name evidence="1" type="ORF">L9F63_023732</name>
</gene>
<dbReference type="Proteomes" id="UP001233999">
    <property type="component" value="Unassembled WGS sequence"/>
</dbReference>
<dbReference type="EMBL" id="JASPKZ010008030">
    <property type="protein sequence ID" value="KAJ9581088.1"/>
    <property type="molecule type" value="Genomic_DNA"/>
</dbReference>
<protein>
    <submittedName>
        <fullName evidence="1">Uncharacterized protein</fullName>
    </submittedName>
</protein>
<evidence type="ECO:0000313" key="1">
    <source>
        <dbReference type="EMBL" id="KAJ9581088.1"/>
    </source>
</evidence>
<sequence length="97" mass="10816">LDYGVRGSREMFVVAAAEPGSVNAEHTSNLEAKITFIPSQQLLDTEEPHLLILTFISISDHYGNRWVYRRGITLSNSKSNTIPASRKVVLSLETNDQ</sequence>
<keyword evidence="2" id="KW-1185">Reference proteome</keyword>
<evidence type="ECO:0000313" key="2">
    <source>
        <dbReference type="Proteomes" id="UP001233999"/>
    </source>
</evidence>
<comment type="caution">
    <text evidence="1">The sequence shown here is derived from an EMBL/GenBank/DDBJ whole genome shotgun (WGS) entry which is preliminary data.</text>
</comment>
<proteinExistence type="predicted"/>
<feature type="non-terminal residue" evidence="1">
    <location>
        <position position="97"/>
    </location>
</feature>